<reference evidence="4" key="1">
    <citation type="submission" date="2022-11" db="EMBL/GenBank/DDBJ databases">
        <title>Centuries of genome instability and evolution in soft-shell clam transmissible cancer (bioRxiv).</title>
        <authorList>
            <person name="Hart S.F.M."/>
            <person name="Yonemitsu M.A."/>
            <person name="Giersch R.M."/>
            <person name="Beal B.F."/>
            <person name="Arriagada G."/>
            <person name="Davis B.W."/>
            <person name="Ostrander E.A."/>
            <person name="Goff S.P."/>
            <person name="Metzger M.J."/>
        </authorList>
    </citation>
    <scope>NUCLEOTIDE SEQUENCE</scope>
    <source>
        <strain evidence="4">MELC-2E11</strain>
        <tissue evidence="4">Siphon/mantle</tissue>
    </source>
</reference>
<feature type="chain" id="PRO_5045034234" description="Protein quiver" evidence="2">
    <location>
        <begin position="26"/>
        <end position="140"/>
    </location>
</feature>
<accession>A0ABY7DCJ1</accession>
<keyword evidence="5" id="KW-1185">Reference proteome</keyword>
<keyword evidence="1" id="KW-1133">Transmembrane helix</keyword>
<name>A0ABY7DCJ1_MYAAR</name>
<organism evidence="4 5">
    <name type="scientific">Mya arenaria</name>
    <name type="common">Soft-shell clam</name>
    <dbReference type="NCBI Taxonomy" id="6604"/>
    <lineage>
        <taxon>Eukaryota</taxon>
        <taxon>Metazoa</taxon>
        <taxon>Spiralia</taxon>
        <taxon>Lophotrochozoa</taxon>
        <taxon>Mollusca</taxon>
        <taxon>Bivalvia</taxon>
        <taxon>Autobranchia</taxon>
        <taxon>Heteroconchia</taxon>
        <taxon>Euheterodonta</taxon>
        <taxon>Imparidentia</taxon>
        <taxon>Neoheterodontei</taxon>
        <taxon>Myida</taxon>
        <taxon>Myoidea</taxon>
        <taxon>Myidae</taxon>
        <taxon>Mya</taxon>
    </lineage>
</organism>
<evidence type="ECO:0008006" key="6">
    <source>
        <dbReference type="Google" id="ProtNLM"/>
    </source>
</evidence>
<sequence>MYIDDNMDKLIIKMILMMLPSLCLSMKCFECNSEQLPRECSSVFKLTKENATYIRDDCDTCLKVYFVNGSSYQRHCRPKVSSGYHLSLGCEKDGDKRTCYCQEELCNGARSELAAFTIMIFVCISAYLLYSFMSPDTLHL</sequence>
<evidence type="ECO:0000313" key="5">
    <source>
        <dbReference type="Proteomes" id="UP001164746"/>
    </source>
</evidence>
<dbReference type="Proteomes" id="UP001164746">
    <property type="component" value="Chromosome 1"/>
</dbReference>
<keyword evidence="1" id="KW-0472">Membrane</keyword>
<evidence type="ECO:0000313" key="4">
    <source>
        <dbReference type="EMBL" id="WAQ94628.1"/>
    </source>
</evidence>
<feature type="signal peptide" evidence="2">
    <location>
        <begin position="1"/>
        <end position="25"/>
    </location>
</feature>
<gene>
    <name evidence="3" type="ORF">MAR_006852</name>
    <name evidence="4" type="ORF">MAR_007099</name>
</gene>
<evidence type="ECO:0000256" key="1">
    <source>
        <dbReference type="SAM" id="Phobius"/>
    </source>
</evidence>
<keyword evidence="1" id="KW-0812">Transmembrane</keyword>
<dbReference type="EMBL" id="CP111012">
    <property type="protein sequence ID" value="WAQ94381.1"/>
    <property type="molecule type" value="Genomic_DNA"/>
</dbReference>
<dbReference type="EMBL" id="CP111012">
    <property type="protein sequence ID" value="WAQ94628.1"/>
    <property type="molecule type" value="Genomic_DNA"/>
</dbReference>
<feature type="transmembrane region" description="Helical" evidence="1">
    <location>
        <begin position="113"/>
        <end position="133"/>
    </location>
</feature>
<proteinExistence type="predicted"/>
<keyword evidence="2" id="KW-0732">Signal</keyword>
<evidence type="ECO:0000256" key="2">
    <source>
        <dbReference type="SAM" id="SignalP"/>
    </source>
</evidence>
<protein>
    <recommendedName>
        <fullName evidence="6">Protein quiver</fullName>
    </recommendedName>
</protein>
<evidence type="ECO:0000313" key="3">
    <source>
        <dbReference type="EMBL" id="WAQ94381.1"/>
    </source>
</evidence>